<sequence length="73" mass="9092">MADKSNEAYERWQHWYEPSDFMTLEQFVTRVRKDLNDPDLTFYDTPVPRNEEEYQQELKLFKVAEEQFQKKRK</sequence>
<name>A0A7Y7QGU3_LACRH</name>
<gene>
    <name evidence="1" type="ORF">HWN39_10495</name>
</gene>
<organism evidence="1 2">
    <name type="scientific">Lacticaseibacillus rhamnosus</name>
    <name type="common">Lactobacillus rhamnosus</name>
    <dbReference type="NCBI Taxonomy" id="47715"/>
    <lineage>
        <taxon>Bacteria</taxon>
        <taxon>Bacillati</taxon>
        <taxon>Bacillota</taxon>
        <taxon>Bacilli</taxon>
        <taxon>Lactobacillales</taxon>
        <taxon>Lactobacillaceae</taxon>
        <taxon>Lacticaseibacillus</taxon>
    </lineage>
</organism>
<accession>A0A7Y7QGU3</accession>
<dbReference type="RefSeq" id="WP_176818350.1">
    <property type="nucleotide sequence ID" value="NZ_JABXWP010000016.1"/>
</dbReference>
<protein>
    <submittedName>
        <fullName evidence="1">Uncharacterized protein</fullName>
    </submittedName>
</protein>
<evidence type="ECO:0000313" key="1">
    <source>
        <dbReference type="EMBL" id="NVO88907.1"/>
    </source>
</evidence>
<dbReference type="AlphaFoldDB" id="A0A7Y7QGU3"/>
<comment type="caution">
    <text evidence="1">The sequence shown here is derived from an EMBL/GenBank/DDBJ whole genome shotgun (WGS) entry which is preliminary data.</text>
</comment>
<reference evidence="1 2" key="1">
    <citation type="submission" date="2020-06" db="EMBL/GenBank/DDBJ databases">
        <title>Lactobacillus rhamnosus QC,genome.</title>
        <authorList>
            <person name="Yi H."/>
            <person name="Jin M."/>
        </authorList>
    </citation>
    <scope>NUCLEOTIDE SEQUENCE [LARGE SCALE GENOMIC DNA]</scope>
    <source>
        <strain evidence="1 2">QC</strain>
    </source>
</reference>
<evidence type="ECO:0000313" key="2">
    <source>
        <dbReference type="Proteomes" id="UP000542889"/>
    </source>
</evidence>
<proteinExistence type="predicted"/>
<dbReference type="Proteomes" id="UP000542889">
    <property type="component" value="Unassembled WGS sequence"/>
</dbReference>
<dbReference type="EMBL" id="JABXWP010000016">
    <property type="protein sequence ID" value="NVO88907.1"/>
    <property type="molecule type" value="Genomic_DNA"/>
</dbReference>